<evidence type="ECO:0000313" key="1">
    <source>
        <dbReference type="EMBL" id="NDW20295.1"/>
    </source>
</evidence>
<accession>A0A6L9MQW6</accession>
<dbReference type="Gene3D" id="3.40.50.2000">
    <property type="entry name" value="Glycogen Phosphorylase B"/>
    <property type="match status" value="1"/>
</dbReference>
<dbReference type="Pfam" id="PF13692">
    <property type="entry name" value="Glyco_trans_1_4"/>
    <property type="match status" value="1"/>
</dbReference>
<dbReference type="AlphaFoldDB" id="A0A6L9MQW6"/>
<keyword evidence="1" id="KW-0808">Transferase</keyword>
<dbReference type="EMBL" id="JAAAWP010000001">
    <property type="protein sequence ID" value="NDW20295.1"/>
    <property type="molecule type" value="Genomic_DNA"/>
</dbReference>
<gene>
    <name evidence="1" type="ORF">GTW09_01960</name>
</gene>
<evidence type="ECO:0000313" key="2">
    <source>
        <dbReference type="Proteomes" id="UP000478837"/>
    </source>
</evidence>
<dbReference type="RefSeq" id="WP_163109584.1">
    <property type="nucleotide sequence ID" value="NZ_JAAAWP010000001.1"/>
</dbReference>
<dbReference type="GO" id="GO:0016740">
    <property type="term" value="F:transferase activity"/>
    <property type="evidence" value="ECO:0007669"/>
    <property type="project" value="UniProtKB-KW"/>
</dbReference>
<dbReference type="Proteomes" id="UP000478837">
    <property type="component" value="Unassembled WGS sequence"/>
</dbReference>
<name>A0A6L9MQW6_9ALTE</name>
<organism evidence="1 2">
    <name type="scientific">Alteromonas hispanica</name>
    <dbReference type="NCBI Taxonomy" id="315421"/>
    <lineage>
        <taxon>Bacteria</taxon>
        <taxon>Pseudomonadati</taxon>
        <taxon>Pseudomonadota</taxon>
        <taxon>Gammaproteobacteria</taxon>
        <taxon>Alteromonadales</taxon>
        <taxon>Alteromonadaceae</taxon>
        <taxon>Alteromonas/Salinimonas group</taxon>
        <taxon>Alteromonas</taxon>
    </lineage>
</organism>
<protein>
    <submittedName>
        <fullName evidence="1">Glycosyltransferase</fullName>
    </submittedName>
</protein>
<comment type="caution">
    <text evidence="1">The sequence shown here is derived from an EMBL/GenBank/DDBJ whole genome shotgun (WGS) entry which is preliminary data.</text>
</comment>
<keyword evidence="2" id="KW-1185">Reference proteome</keyword>
<sequence length="448" mass="49985">MLNVVIIGYVWPEPNSSAAGQNMLSIIKQNRQAGNKVTFLTAATDSVQKADLAALGVNSEAIALNCSSFNTRISELKPDVVIFDRYMTEEQFSWRVKEMCPNALRILNTEDLHSLRQARHDAVKSTGNAANANLNTELAQREVAAILRSDLTLIISDFEKNLLENHYRVPSKQLRLHPLIVENYDEQPAGFASRQHFVHIGNFRHAPNWDAVLQLKQHIWPAIRKKLPRAELHIYGAYLPKKASQLHNPSQGFLVKGWAESADEVMSSAKILLAPIRFGAGIKGKLLDAMKAGTPSITTWVGAEGILDTESTIGTKNLKDKNTPTWPGALCLPIVSATSTHADKGETINGKIKSNVQITIDDIADKATLLYQDEKAWQVESQKAQALLKHYITKTPTITLPSQIACLCKELENHRKSLFLQGLMWHQSLNATKYMSQWIEEKNKQTNK</sequence>
<proteinExistence type="predicted"/>
<reference evidence="1 2" key="1">
    <citation type="submission" date="2020-01" db="EMBL/GenBank/DDBJ databases">
        <title>Genomes of bacteria type strains.</title>
        <authorList>
            <person name="Chen J."/>
            <person name="Zhu S."/>
            <person name="Yang J."/>
        </authorList>
    </citation>
    <scope>NUCLEOTIDE SEQUENCE [LARGE SCALE GENOMIC DNA]</scope>
    <source>
        <strain evidence="1 2">LMG 22958</strain>
    </source>
</reference>
<dbReference type="SUPFAM" id="SSF53756">
    <property type="entry name" value="UDP-Glycosyltransferase/glycogen phosphorylase"/>
    <property type="match status" value="1"/>
</dbReference>